<dbReference type="EMBL" id="CP073346">
    <property type="protein sequence ID" value="UTW07814.1"/>
    <property type="molecule type" value="Genomic_DNA"/>
</dbReference>
<keyword evidence="3" id="KW-1185">Reference proteome</keyword>
<proteinExistence type="predicted"/>
<dbReference type="InterPro" id="IPR041496">
    <property type="entry name" value="YitH/HolE_GNAT"/>
</dbReference>
<dbReference type="Pfam" id="PF00583">
    <property type="entry name" value="Acetyltransf_1"/>
    <property type="match status" value="1"/>
</dbReference>
<keyword evidence="2" id="KW-0012">Acyltransferase</keyword>
<feature type="domain" description="N-acetyltransferase" evidence="1">
    <location>
        <begin position="6"/>
        <end position="139"/>
    </location>
</feature>
<dbReference type="PANTHER" id="PTHR47237:SF1">
    <property type="entry name" value="SLL0310 PROTEIN"/>
    <property type="match status" value="1"/>
</dbReference>
<feature type="domain" description="N-acetyltransferase" evidence="1">
    <location>
        <begin position="141"/>
        <end position="272"/>
    </location>
</feature>
<sequence length="283" mass="30789">MHAPDCTVRTMSQAELAIAVDWAAAEGWNPGLHDAGCFHAADPDGFLIGRLEDEPVAVLSVVKYGESFGFLGFFIVKPQHRGHGYGRQIWQAGMAYLEGRSIGLDGVVEQQANYGKSGFVLAHRNVRYQGVARAQRPAPPGTVALATLPFDALLAYDQPFFPEPRTRFLRCWINQPDGTALGILDDGQLGGYGVLRRCRNGFKIGPLFADSPALAEQLFMALQAQAPEGAALFLDVPEPNAEAVAMAQRHGMSIVFETARMYKGRAPELPVERIFGITTFELG</sequence>
<dbReference type="Gene3D" id="3.40.630.30">
    <property type="match status" value="1"/>
</dbReference>
<dbReference type="SUPFAM" id="SSF55729">
    <property type="entry name" value="Acyl-CoA N-acyltransferases (Nat)"/>
    <property type="match status" value="1"/>
</dbReference>
<evidence type="ECO:0000313" key="3">
    <source>
        <dbReference type="Proteomes" id="UP001059672"/>
    </source>
</evidence>
<dbReference type="PROSITE" id="PS51186">
    <property type="entry name" value="GNAT"/>
    <property type="match status" value="2"/>
</dbReference>
<protein>
    <submittedName>
        <fullName evidence="2">GNAT family N-acetyltransferase</fullName>
        <ecNumber evidence="2">2.3.1.-</ecNumber>
    </submittedName>
</protein>
<evidence type="ECO:0000313" key="2">
    <source>
        <dbReference type="EMBL" id="UTW07814.1"/>
    </source>
</evidence>
<dbReference type="Pfam" id="PF18014">
    <property type="entry name" value="Acetyltransf_18"/>
    <property type="match status" value="1"/>
</dbReference>
<dbReference type="GO" id="GO:0016746">
    <property type="term" value="F:acyltransferase activity"/>
    <property type="evidence" value="ECO:0007669"/>
    <property type="project" value="UniProtKB-KW"/>
</dbReference>
<dbReference type="Proteomes" id="UP001059672">
    <property type="component" value="Chromosome"/>
</dbReference>
<dbReference type="CDD" id="cd04301">
    <property type="entry name" value="NAT_SF"/>
    <property type="match status" value="1"/>
</dbReference>
<keyword evidence="2" id="KW-0808">Transferase</keyword>
<dbReference type="EC" id="2.3.1.-" evidence="2"/>
<dbReference type="InterPro" id="IPR000182">
    <property type="entry name" value="GNAT_dom"/>
</dbReference>
<dbReference type="InterPro" id="IPR052729">
    <property type="entry name" value="Acyl/Acetyltrans_Enzymes"/>
</dbReference>
<name>A0ABY5H725_9PSED</name>
<dbReference type="PANTHER" id="PTHR47237">
    <property type="entry name" value="SLL0310 PROTEIN"/>
    <property type="match status" value="1"/>
</dbReference>
<reference evidence="2" key="1">
    <citation type="submission" date="2021-04" db="EMBL/GenBank/DDBJ databases">
        <title>Oceanospirillales bacteria with DddD are important DMSP degraders in coastal seawater.</title>
        <authorList>
            <person name="Liu J."/>
        </authorList>
    </citation>
    <scope>NUCLEOTIDE SEQUENCE</scope>
    <source>
        <strain evidence="2">D13-4</strain>
    </source>
</reference>
<gene>
    <name evidence="2" type="ORF">KDW96_00285</name>
</gene>
<accession>A0ABY5H725</accession>
<organism evidence="2 3">
    <name type="scientific">Pseudomonas benzenivorans</name>
    <dbReference type="NCBI Taxonomy" id="556533"/>
    <lineage>
        <taxon>Bacteria</taxon>
        <taxon>Pseudomonadati</taxon>
        <taxon>Pseudomonadota</taxon>
        <taxon>Gammaproteobacteria</taxon>
        <taxon>Pseudomonadales</taxon>
        <taxon>Pseudomonadaceae</taxon>
        <taxon>Pseudomonas</taxon>
    </lineage>
</organism>
<evidence type="ECO:0000259" key="1">
    <source>
        <dbReference type="PROSITE" id="PS51186"/>
    </source>
</evidence>
<dbReference type="Gene3D" id="3.40.630.90">
    <property type="match status" value="1"/>
</dbReference>
<dbReference type="InterPro" id="IPR016181">
    <property type="entry name" value="Acyl_CoA_acyltransferase"/>
</dbReference>